<dbReference type="InterPro" id="IPR052345">
    <property type="entry name" value="Rad_response_metalloprotease"/>
</dbReference>
<dbReference type="Proteomes" id="UP001623600">
    <property type="component" value="Unassembled WGS sequence"/>
</dbReference>
<dbReference type="EMBL" id="JBJIAB010000047">
    <property type="protein sequence ID" value="MFL0168128.1"/>
    <property type="molecule type" value="Genomic_DNA"/>
</dbReference>
<evidence type="ECO:0000313" key="2">
    <source>
        <dbReference type="EMBL" id="MFL0168128.1"/>
    </source>
</evidence>
<proteinExistence type="predicted"/>
<reference evidence="2 3" key="1">
    <citation type="submission" date="2024-11" db="EMBL/GenBank/DDBJ databases">
        <authorList>
            <person name="Heng Y.C."/>
            <person name="Lim A.C.H."/>
            <person name="Lee J.K.Y."/>
            <person name="Kittelmann S."/>
        </authorList>
    </citation>
    <scope>NUCLEOTIDE SEQUENCE [LARGE SCALE GENOMIC DNA]</scope>
    <source>
        <strain evidence="2 3">WILCCON 0112</strain>
    </source>
</reference>
<dbReference type="Gene3D" id="1.10.10.2910">
    <property type="match status" value="1"/>
</dbReference>
<dbReference type="InterPro" id="IPR010359">
    <property type="entry name" value="IrrE_HExxH"/>
</dbReference>
<protein>
    <submittedName>
        <fullName evidence="2">ImmA/IrrE family metallo-endopeptidase</fullName>
    </submittedName>
</protein>
<dbReference type="PANTHER" id="PTHR43236:SF2">
    <property type="entry name" value="BLL0069 PROTEIN"/>
    <property type="match status" value="1"/>
</dbReference>
<organism evidence="2 3">
    <name type="scientific">Candidatus Clostridium helianthi</name>
    <dbReference type="NCBI Taxonomy" id="3381660"/>
    <lineage>
        <taxon>Bacteria</taxon>
        <taxon>Bacillati</taxon>
        <taxon>Bacillota</taxon>
        <taxon>Clostridia</taxon>
        <taxon>Eubacteriales</taxon>
        <taxon>Clostridiaceae</taxon>
        <taxon>Clostridium</taxon>
    </lineage>
</organism>
<accession>A0ABW8SBG3</accession>
<sequence>MSNYIYNYPEQYAQDIVSSFDLTPPIDLTKICETLELKINYEPLYSIEALLIVSAGKKNIIIDNSRAIYPQRERFTIAHEIGHYIMPWHENLQQCDKIVNFDSDDEVENQANDFASELLVPKSNLLEDIKGKRITLTLIKDLAEQYGVSLVVMARRVLQYADSEAVVLIYYPNGKKYVQMKSKTFKEELKDGCITKSSAHKLLTSYNTSAEIKDVLESSIWFKENGDTYKIIEESMFQNNLGRVFTLLRKADDDDILDLLWDI</sequence>
<evidence type="ECO:0000313" key="3">
    <source>
        <dbReference type="Proteomes" id="UP001623600"/>
    </source>
</evidence>
<dbReference type="Pfam" id="PF06114">
    <property type="entry name" value="Peptidase_M78"/>
    <property type="match status" value="1"/>
</dbReference>
<gene>
    <name evidence="2" type="ORF">ACJDTP_24015</name>
</gene>
<name>A0ABW8SBG3_9CLOT</name>
<dbReference type="PANTHER" id="PTHR43236">
    <property type="entry name" value="ANTITOXIN HIGA1"/>
    <property type="match status" value="1"/>
</dbReference>
<feature type="domain" description="IrrE N-terminal-like" evidence="1">
    <location>
        <begin position="57"/>
        <end position="157"/>
    </location>
</feature>
<comment type="caution">
    <text evidence="2">The sequence shown here is derived from an EMBL/GenBank/DDBJ whole genome shotgun (WGS) entry which is preliminary data.</text>
</comment>
<keyword evidence="3" id="KW-1185">Reference proteome</keyword>
<evidence type="ECO:0000259" key="1">
    <source>
        <dbReference type="Pfam" id="PF06114"/>
    </source>
</evidence>